<name>A0A1I1P7D4_9GAMM</name>
<comment type="subunit">
    <text evidence="3 12">Monomer.</text>
</comment>
<dbReference type="CDD" id="cd07963">
    <property type="entry name" value="Anticodon_Ia_Cys"/>
    <property type="match status" value="1"/>
</dbReference>
<dbReference type="InterPro" id="IPR015803">
    <property type="entry name" value="Cys-tRNA-ligase"/>
</dbReference>
<keyword evidence="6 12" id="KW-0479">Metal-binding</keyword>
<dbReference type="CDD" id="cd00672">
    <property type="entry name" value="CysRS_core"/>
    <property type="match status" value="1"/>
</dbReference>
<evidence type="ECO:0000256" key="5">
    <source>
        <dbReference type="ARBA" id="ARBA00022598"/>
    </source>
</evidence>
<evidence type="ECO:0000256" key="12">
    <source>
        <dbReference type="HAMAP-Rule" id="MF_00041"/>
    </source>
</evidence>
<dbReference type="SUPFAM" id="SSF52374">
    <property type="entry name" value="Nucleotidylyl transferase"/>
    <property type="match status" value="1"/>
</dbReference>
<reference evidence="14 15" key="1">
    <citation type="submission" date="2016-10" db="EMBL/GenBank/DDBJ databases">
        <authorList>
            <person name="de Groot N.N."/>
        </authorList>
    </citation>
    <scope>NUCLEOTIDE SEQUENCE [LARGE SCALE GENOMIC DNA]</scope>
    <source>
        <strain evidence="14 15">HL3</strain>
    </source>
</reference>
<feature type="short sequence motif" description="'HIGH' region" evidence="12">
    <location>
        <begin position="30"/>
        <end position="40"/>
    </location>
</feature>
<proteinExistence type="inferred from homology"/>
<dbReference type="PANTHER" id="PTHR10890">
    <property type="entry name" value="CYSTEINYL-TRNA SYNTHETASE"/>
    <property type="match status" value="1"/>
</dbReference>
<dbReference type="GO" id="GO:0005524">
    <property type="term" value="F:ATP binding"/>
    <property type="evidence" value="ECO:0007669"/>
    <property type="project" value="UniProtKB-UniRule"/>
</dbReference>
<dbReference type="PRINTS" id="PR00983">
    <property type="entry name" value="TRNASYNTHCYS"/>
</dbReference>
<evidence type="ECO:0000256" key="10">
    <source>
        <dbReference type="ARBA" id="ARBA00022917"/>
    </source>
</evidence>
<dbReference type="AlphaFoldDB" id="A0A1I1P7D4"/>
<dbReference type="InterPro" id="IPR015273">
    <property type="entry name" value="Cys-tRNA-synt_Ia_DALR"/>
</dbReference>
<comment type="similarity">
    <text evidence="2 12">Belongs to the class-I aminoacyl-tRNA synthetase family.</text>
</comment>
<dbReference type="Gene3D" id="3.40.50.620">
    <property type="entry name" value="HUPs"/>
    <property type="match status" value="1"/>
</dbReference>
<dbReference type="NCBIfam" id="TIGR00435">
    <property type="entry name" value="cysS"/>
    <property type="match status" value="1"/>
</dbReference>
<gene>
    <name evidence="12" type="primary">cysS</name>
    <name evidence="14" type="ORF">SAMN05660831_00647</name>
</gene>
<accession>A0A1I1P7D4</accession>
<feature type="binding site" evidence="12">
    <location>
        <position position="236"/>
    </location>
    <ligand>
        <name>Zn(2+)</name>
        <dbReference type="ChEBI" id="CHEBI:29105"/>
    </ligand>
</feature>
<dbReference type="SMART" id="SM00840">
    <property type="entry name" value="DALR_2"/>
    <property type="match status" value="1"/>
</dbReference>
<evidence type="ECO:0000259" key="13">
    <source>
        <dbReference type="SMART" id="SM00840"/>
    </source>
</evidence>
<comment type="subcellular location">
    <subcellularLocation>
        <location evidence="1 12">Cytoplasm</location>
    </subcellularLocation>
</comment>
<dbReference type="Gene3D" id="1.20.120.1910">
    <property type="entry name" value="Cysteine-tRNA ligase, C-terminal anti-codon recognition domain"/>
    <property type="match status" value="1"/>
</dbReference>
<dbReference type="GO" id="GO:0005829">
    <property type="term" value="C:cytosol"/>
    <property type="evidence" value="ECO:0007669"/>
    <property type="project" value="TreeGrafter"/>
</dbReference>
<feature type="domain" description="Cysteinyl-tRNA synthetase class Ia DALR" evidence="13">
    <location>
        <begin position="342"/>
        <end position="402"/>
    </location>
</feature>
<comment type="catalytic activity">
    <reaction evidence="12">
        <text>tRNA(Cys) + L-cysteine + ATP = L-cysteinyl-tRNA(Cys) + AMP + diphosphate</text>
        <dbReference type="Rhea" id="RHEA:17773"/>
        <dbReference type="Rhea" id="RHEA-COMP:9661"/>
        <dbReference type="Rhea" id="RHEA-COMP:9679"/>
        <dbReference type="ChEBI" id="CHEBI:30616"/>
        <dbReference type="ChEBI" id="CHEBI:33019"/>
        <dbReference type="ChEBI" id="CHEBI:35235"/>
        <dbReference type="ChEBI" id="CHEBI:78442"/>
        <dbReference type="ChEBI" id="CHEBI:78517"/>
        <dbReference type="ChEBI" id="CHEBI:456215"/>
        <dbReference type="EC" id="6.1.1.16"/>
    </reaction>
</comment>
<keyword evidence="10 12" id="KW-0648">Protein biosynthesis</keyword>
<dbReference type="STRING" id="1123397.SAMN05660831_00647"/>
<comment type="cofactor">
    <cofactor evidence="12">
        <name>Zn(2+)</name>
        <dbReference type="ChEBI" id="CHEBI:29105"/>
    </cofactor>
    <text evidence="12">Binds 1 zinc ion per subunit.</text>
</comment>
<dbReference type="Pfam" id="PF01406">
    <property type="entry name" value="tRNA-synt_1e"/>
    <property type="match status" value="1"/>
</dbReference>
<dbReference type="EC" id="6.1.1.16" evidence="12"/>
<protein>
    <recommendedName>
        <fullName evidence="12">Cysteine--tRNA ligase</fullName>
        <ecNumber evidence="12">6.1.1.16</ecNumber>
    </recommendedName>
    <alternativeName>
        <fullName evidence="12">Cysteinyl-tRNA synthetase</fullName>
        <shortName evidence="12">CysRS</shortName>
    </alternativeName>
</protein>
<dbReference type="HAMAP" id="MF_00041">
    <property type="entry name" value="Cys_tRNA_synth"/>
    <property type="match status" value="1"/>
</dbReference>
<dbReference type="InterPro" id="IPR032678">
    <property type="entry name" value="tRNA-synt_1_cat_dom"/>
</dbReference>
<feature type="short sequence motif" description="'KMSKS' region" evidence="12">
    <location>
        <begin position="268"/>
        <end position="272"/>
    </location>
</feature>
<keyword evidence="7 12" id="KW-0547">Nucleotide-binding</keyword>
<evidence type="ECO:0000256" key="6">
    <source>
        <dbReference type="ARBA" id="ARBA00022723"/>
    </source>
</evidence>
<evidence type="ECO:0000256" key="9">
    <source>
        <dbReference type="ARBA" id="ARBA00022840"/>
    </source>
</evidence>
<keyword evidence="11 12" id="KW-0030">Aminoacyl-tRNA synthetase</keyword>
<keyword evidence="8 12" id="KW-0862">Zinc</keyword>
<evidence type="ECO:0000256" key="1">
    <source>
        <dbReference type="ARBA" id="ARBA00004496"/>
    </source>
</evidence>
<dbReference type="RefSeq" id="WP_093427281.1">
    <property type="nucleotide sequence ID" value="NZ_FOMJ01000001.1"/>
</dbReference>
<dbReference type="InterPro" id="IPR056411">
    <property type="entry name" value="CysS_C"/>
</dbReference>
<dbReference type="InterPro" id="IPR009080">
    <property type="entry name" value="tRNAsynth_Ia_anticodon-bd"/>
</dbReference>
<evidence type="ECO:0000313" key="15">
    <source>
        <dbReference type="Proteomes" id="UP000198611"/>
    </source>
</evidence>
<dbReference type="GO" id="GO:0008270">
    <property type="term" value="F:zinc ion binding"/>
    <property type="evidence" value="ECO:0007669"/>
    <property type="project" value="UniProtKB-UniRule"/>
</dbReference>
<keyword evidence="9 12" id="KW-0067">ATP-binding</keyword>
<dbReference type="GO" id="GO:0006423">
    <property type="term" value="P:cysteinyl-tRNA aminoacylation"/>
    <property type="evidence" value="ECO:0007669"/>
    <property type="project" value="UniProtKB-UniRule"/>
</dbReference>
<dbReference type="PANTHER" id="PTHR10890:SF3">
    <property type="entry name" value="CYSTEINE--TRNA LIGASE, CYTOPLASMIC"/>
    <property type="match status" value="1"/>
</dbReference>
<feature type="binding site" evidence="12">
    <location>
        <position position="211"/>
    </location>
    <ligand>
        <name>Zn(2+)</name>
        <dbReference type="ChEBI" id="CHEBI:29105"/>
    </ligand>
</feature>
<dbReference type="InterPro" id="IPR014729">
    <property type="entry name" value="Rossmann-like_a/b/a_fold"/>
</dbReference>
<keyword evidence="5 12" id="KW-0436">Ligase</keyword>
<evidence type="ECO:0000256" key="2">
    <source>
        <dbReference type="ARBA" id="ARBA00005594"/>
    </source>
</evidence>
<evidence type="ECO:0000313" key="14">
    <source>
        <dbReference type="EMBL" id="SFD05747.1"/>
    </source>
</evidence>
<dbReference type="EMBL" id="FOMJ01000001">
    <property type="protein sequence ID" value="SFD05747.1"/>
    <property type="molecule type" value="Genomic_DNA"/>
</dbReference>
<evidence type="ECO:0000256" key="8">
    <source>
        <dbReference type="ARBA" id="ARBA00022833"/>
    </source>
</evidence>
<feature type="binding site" evidence="12">
    <location>
        <position position="271"/>
    </location>
    <ligand>
        <name>ATP</name>
        <dbReference type="ChEBI" id="CHEBI:30616"/>
    </ligand>
</feature>
<keyword evidence="15" id="KW-1185">Reference proteome</keyword>
<sequence>MLTIHNSLTRQKQPFQPIDPQRVRMYVCGMTVYDWCHLGHARVLVVFDLVYRWLRHRYGPEHVTYVRNITDIDDKIIARANEAGEAIDGLTARFIQAMHEDAAALGVLPPDQEPRATGHMEGIIGLIRDLEERGYAYAADNGDVYYDVSRFEGYGRLSGKHPEDLRAGSRVEVDEAKDDPLDFVLWKAAKPGEPAWDSPWGPGRPGWHIECSAMSTECLGHHFDIHGGGLDLQFPHHENEIAQSEAATGETFVNVWMHNGFVRINEEKMSKSLGNFFTVRDILAEHDPEVVRYLILASHYRSPLNYDDGRLDEARESLTGLYTALRGVEPGAAEPDADAVARFEAAMDDDFNTPEALAVLFEQAREANRTREQGDDPAVPAATLRELGRHLGLLQRDPEDFFQAGGGDGPTAEEVEALIEQRRQARADKDFATADRIRDELAEQGVVLEDGPQGTTWRRG</sequence>
<evidence type="ECO:0000256" key="4">
    <source>
        <dbReference type="ARBA" id="ARBA00022490"/>
    </source>
</evidence>
<dbReference type="Pfam" id="PF09190">
    <property type="entry name" value="DALR_2"/>
    <property type="match status" value="1"/>
</dbReference>
<dbReference type="FunFam" id="3.40.50.620:FF:000009">
    <property type="entry name" value="Cysteine--tRNA ligase"/>
    <property type="match status" value="1"/>
</dbReference>
<feature type="binding site" evidence="12">
    <location>
        <position position="240"/>
    </location>
    <ligand>
        <name>Zn(2+)</name>
        <dbReference type="ChEBI" id="CHEBI:29105"/>
    </ligand>
</feature>
<dbReference type="OrthoDB" id="9815130at2"/>
<feature type="binding site" evidence="12">
    <location>
        <position position="28"/>
    </location>
    <ligand>
        <name>Zn(2+)</name>
        <dbReference type="ChEBI" id="CHEBI:29105"/>
    </ligand>
</feature>
<dbReference type="Proteomes" id="UP000198611">
    <property type="component" value="Unassembled WGS sequence"/>
</dbReference>
<dbReference type="InterPro" id="IPR024909">
    <property type="entry name" value="Cys-tRNA/MSH_ligase"/>
</dbReference>
<evidence type="ECO:0000256" key="3">
    <source>
        <dbReference type="ARBA" id="ARBA00011245"/>
    </source>
</evidence>
<dbReference type="Pfam" id="PF23493">
    <property type="entry name" value="CysS_C"/>
    <property type="match status" value="1"/>
</dbReference>
<evidence type="ECO:0000256" key="7">
    <source>
        <dbReference type="ARBA" id="ARBA00022741"/>
    </source>
</evidence>
<organism evidence="14 15">
    <name type="scientific">Thiohalospira halophila DSM 15071</name>
    <dbReference type="NCBI Taxonomy" id="1123397"/>
    <lineage>
        <taxon>Bacteria</taxon>
        <taxon>Pseudomonadati</taxon>
        <taxon>Pseudomonadota</taxon>
        <taxon>Gammaproteobacteria</taxon>
        <taxon>Thiohalospirales</taxon>
        <taxon>Thiohalospiraceae</taxon>
        <taxon>Thiohalospira</taxon>
    </lineage>
</organism>
<dbReference type="SUPFAM" id="SSF47323">
    <property type="entry name" value="Anticodon-binding domain of a subclass of class I aminoacyl-tRNA synthetases"/>
    <property type="match status" value="1"/>
</dbReference>
<dbReference type="GO" id="GO:0004817">
    <property type="term" value="F:cysteine-tRNA ligase activity"/>
    <property type="evidence" value="ECO:0007669"/>
    <property type="project" value="UniProtKB-UniRule"/>
</dbReference>
<keyword evidence="4 12" id="KW-0963">Cytoplasm</keyword>
<evidence type="ECO:0000256" key="11">
    <source>
        <dbReference type="ARBA" id="ARBA00023146"/>
    </source>
</evidence>